<dbReference type="SMART" id="SM00409">
    <property type="entry name" value="IG"/>
    <property type="match status" value="2"/>
</dbReference>
<feature type="domain" description="Immunoglobulin" evidence="3">
    <location>
        <begin position="1"/>
        <end position="104"/>
    </location>
</feature>
<dbReference type="Gene3D" id="2.60.40.10">
    <property type="entry name" value="Immunoglobulins"/>
    <property type="match status" value="2"/>
</dbReference>
<dbReference type="AlphaFoldDB" id="A0A673IYS7"/>
<gene>
    <name evidence="4" type="primary">LOC107710206</name>
</gene>
<keyword evidence="2" id="KW-0812">Transmembrane</keyword>
<feature type="region of interest" description="Disordered" evidence="1">
    <location>
        <begin position="247"/>
        <end position="272"/>
    </location>
</feature>
<dbReference type="InterPro" id="IPR003599">
    <property type="entry name" value="Ig_sub"/>
</dbReference>
<evidence type="ECO:0000313" key="4">
    <source>
        <dbReference type="Ensembl" id="ENSSRHP00000044252.1"/>
    </source>
</evidence>
<feature type="transmembrane region" description="Helical" evidence="2">
    <location>
        <begin position="221"/>
        <end position="243"/>
    </location>
</feature>
<evidence type="ECO:0000313" key="5">
    <source>
        <dbReference type="Proteomes" id="UP000472270"/>
    </source>
</evidence>
<dbReference type="Pfam" id="PF07686">
    <property type="entry name" value="V-set"/>
    <property type="match status" value="2"/>
</dbReference>
<organism evidence="4 5">
    <name type="scientific">Sinocyclocheilus rhinocerous</name>
    <dbReference type="NCBI Taxonomy" id="307959"/>
    <lineage>
        <taxon>Eukaryota</taxon>
        <taxon>Metazoa</taxon>
        <taxon>Chordata</taxon>
        <taxon>Craniata</taxon>
        <taxon>Vertebrata</taxon>
        <taxon>Euteleostomi</taxon>
        <taxon>Actinopterygii</taxon>
        <taxon>Neopterygii</taxon>
        <taxon>Teleostei</taxon>
        <taxon>Ostariophysi</taxon>
        <taxon>Cypriniformes</taxon>
        <taxon>Cyprinidae</taxon>
        <taxon>Cyprininae</taxon>
        <taxon>Sinocyclocheilus</taxon>
    </lineage>
</organism>
<dbReference type="Ensembl" id="ENSSRHT00000045495.1">
    <property type="protein sequence ID" value="ENSSRHP00000044252.1"/>
    <property type="gene ID" value="ENSSRHG00000022380.1"/>
</dbReference>
<dbReference type="InterPro" id="IPR013783">
    <property type="entry name" value="Ig-like_fold"/>
</dbReference>
<feature type="domain" description="Immunoglobulin" evidence="3">
    <location>
        <begin position="107"/>
        <end position="208"/>
    </location>
</feature>
<reference evidence="4" key="2">
    <citation type="submission" date="2025-09" db="UniProtKB">
        <authorList>
            <consortium name="Ensembl"/>
        </authorList>
    </citation>
    <scope>IDENTIFICATION</scope>
</reference>
<keyword evidence="2" id="KW-0472">Membrane</keyword>
<accession>A0A673IYS7</accession>
<evidence type="ECO:0000259" key="3">
    <source>
        <dbReference type="SMART" id="SM00409"/>
    </source>
</evidence>
<dbReference type="PANTHER" id="PTHR21063:SF4">
    <property type="entry name" value="CD48 ANTIGEN-RELATED"/>
    <property type="match status" value="1"/>
</dbReference>
<keyword evidence="5" id="KW-1185">Reference proteome</keyword>
<dbReference type="InterPro" id="IPR036179">
    <property type="entry name" value="Ig-like_dom_sf"/>
</dbReference>
<dbReference type="PANTHER" id="PTHR21063">
    <property type="entry name" value="LFA-3"/>
    <property type="match status" value="1"/>
</dbReference>
<sequence length="272" mass="30458">MKSVSVMVGDSVTLYTDDTETQGAQELVWKIQGENKFIAEIDKEINTLSVPGNDEEPFKGRLKLDGQTGSLTITNLKTTDSRVYELQIKTSRETKYKIFNVIVRDEAKTVSVKEGESVTLRTGLIEIKGYDRILWKFEDHLMGELNKATNQLSLYNNTDVRFKGRLQLNENTGSLTISNSKTTDSGVYHLNMSSSSHFLQRTMTVTVSDPGHYTSNEALKWGFGILVLVVVVVVVIVVLIYCCRKKSKPGQQNNVSGDQGNETDKPLHNEED</sequence>
<name>A0A673IYS7_9TELE</name>
<dbReference type="SUPFAM" id="SSF48726">
    <property type="entry name" value="Immunoglobulin"/>
    <property type="match status" value="2"/>
</dbReference>
<protein>
    <submittedName>
        <fullName evidence="4">Coxsackievirus and adenovirus receptor homolog</fullName>
    </submittedName>
</protein>
<evidence type="ECO:0000256" key="2">
    <source>
        <dbReference type="SAM" id="Phobius"/>
    </source>
</evidence>
<proteinExistence type="predicted"/>
<feature type="compositionally biased region" description="Polar residues" evidence="1">
    <location>
        <begin position="249"/>
        <end position="260"/>
    </location>
</feature>
<dbReference type="Proteomes" id="UP000472270">
    <property type="component" value="Unassembled WGS sequence"/>
</dbReference>
<feature type="compositionally biased region" description="Basic and acidic residues" evidence="1">
    <location>
        <begin position="262"/>
        <end position="272"/>
    </location>
</feature>
<dbReference type="InterPro" id="IPR013106">
    <property type="entry name" value="Ig_V-set"/>
</dbReference>
<keyword evidence="2" id="KW-1133">Transmembrane helix</keyword>
<reference evidence="4" key="1">
    <citation type="submission" date="2025-08" db="UniProtKB">
        <authorList>
            <consortium name="Ensembl"/>
        </authorList>
    </citation>
    <scope>IDENTIFICATION</scope>
</reference>
<evidence type="ECO:0000256" key="1">
    <source>
        <dbReference type="SAM" id="MobiDB-lite"/>
    </source>
</evidence>